<dbReference type="AlphaFoldDB" id="E2BGP0"/>
<dbReference type="Proteomes" id="UP000008237">
    <property type="component" value="Unassembled WGS sequence"/>
</dbReference>
<feature type="compositionally biased region" description="Basic residues" evidence="2">
    <location>
        <begin position="416"/>
        <end position="428"/>
    </location>
</feature>
<feature type="compositionally biased region" description="Polar residues" evidence="2">
    <location>
        <begin position="150"/>
        <end position="163"/>
    </location>
</feature>
<feature type="compositionally biased region" description="Gly residues" evidence="2">
    <location>
        <begin position="1"/>
        <end position="12"/>
    </location>
</feature>
<feature type="compositionally biased region" description="Basic and acidic residues" evidence="2">
    <location>
        <begin position="501"/>
        <end position="512"/>
    </location>
</feature>
<proteinExistence type="predicted"/>
<organism evidence="4">
    <name type="scientific">Harpegnathos saltator</name>
    <name type="common">Jerdon's jumping ant</name>
    <dbReference type="NCBI Taxonomy" id="610380"/>
    <lineage>
        <taxon>Eukaryota</taxon>
        <taxon>Metazoa</taxon>
        <taxon>Ecdysozoa</taxon>
        <taxon>Arthropoda</taxon>
        <taxon>Hexapoda</taxon>
        <taxon>Insecta</taxon>
        <taxon>Pterygota</taxon>
        <taxon>Neoptera</taxon>
        <taxon>Endopterygota</taxon>
        <taxon>Hymenoptera</taxon>
        <taxon>Apocrita</taxon>
        <taxon>Aculeata</taxon>
        <taxon>Formicoidea</taxon>
        <taxon>Formicidae</taxon>
        <taxon>Ponerinae</taxon>
        <taxon>Ponerini</taxon>
        <taxon>Harpegnathos</taxon>
    </lineage>
</organism>
<evidence type="ECO:0000313" key="3">
    <source>
        <dbReference type="EMBL" id="EFN85140.1"/>
    </source>
</evidence>
<sequence>MCGGGRTGGSAQAGGPQQTSSGRRGRGGKDLTAARRTQQPPEPQVEAKAAADTPPSERDWTAVTKKGKKKKKKKKKLLVETPTAGAGPGGGVSSGAATTERTRPRLRRGRGEEGSRILVQDVSRAAQAPSKAARTSTSKAAQASTVKAIGSTNKAAQASTSRVTKGTGTEGEGTINITSGRKRARAGTSSGSSVVEMSSLIAVPKKRGRPVTTGEGVGIKERKEEELKRRKEAELQRLEREAGDPFGKGLFRSLEDTRPAKDVFRDPSCKELLREAGAPELALEMGRALDAVRIVARRSKILKGTIVALLNRAVATSEAVLAILIARTAVQDGREEEVSAWRKKMENLREDNRRLRVETRRLAENLRVVKGQGLSSPPDPLAFPPLLSDSRRRKTYAEASGGTTSTEEELLYARTLARRRRKKRRTRKQSSASSSKGKEETGGRVSSEEVPSFNDNLPEEVPLVWRPEGVKKALDAEMATGGRWSRVPEGVGALTLAPVSEGKEGASPERTRAPPLPAESRRTTEKGKGKKERTKRKKERKMEKDRRRKEEQELVLKGGRTGLVSGSQTGRGKAQGKENGSGMGIPAKDLKEWGRDPLEKGLWKALNSGGGQ</sequence>
<keyword evidence="1" id="KW-0175">Coiled coil</keyword>
<feature type="region of interest" description="Disordered" evidence="2">
    <location>
        <begin position="369"/>
        <end position="468"/>
    </location>
</feature>
<evidence type="ECO:0000256" key="1">
    <source>
        <dbReference type="SAM" id="Coils"/>
    </source>
</evidence>
<feature type="compositionally biased region" description="Basic and acidic residues" evidence="2">
    <location>
        <begin position="540"/>
        <end position="554"/>
    </location>
</feature>
<feature type="region of interest" description="Disordered" evidence="2">
    <location>
        <begin position="1"/>
        <end position="195"/>
    </location>
</feature>
<name>E2BGP0_HARSA</name>
<reference evidence="3 4" key="1">
    <citation type="journal article" date="2010" name="Science">
        <title>Genomic comparison of the ants Camponotus floridanus and Harpegnathos saltator.</title>
        <authorList>
            <person name="Bonasio R."/>
            <person name="Zhang G."/>
            <person name="Ye C."/>
            <person name="Mutti N.S."/>
            <person name="Fang X."/>
            <person name="Qin N."/>
            <person name="Donahue G."/>
            <person name="Yang P."/>
            <person name="Li Q."/>
            <person name="Li C."/>
            <person name="Zhang P."/>
            <person name="Huang Z."/>
            <person name="Berger S.L."/>
            <person name="Reinberg D."/>
            <person name="Wang J."/>
            <person name="Liebig J."/>
        </authorList>
    </citation>
    <scope>NUCLEOTIDE SEQUENCE [LARGE SCALE GENOMIC DNA]</scope>
    <source>
        <strain evidence="3 4">R22 G/1</strain>
    </source>
</reference>
<feature type="compositionally biased region" description="Basic residues" evidence="2">
    <location>
        <begin position="528"/>
        <end position="539"/>
    </location>
</feature>
<dbReference type="InParanoid" id="E2BGP0"/>
<evidence type="ECO:0000313" key="4">
    <source>
        <dbReference type="Proteomes" id="UP000008237"/>
    </source>
</evidence>
<feature type="coiled-coil region" evidence="1">
    <location>
        <begin position="331"/>
        <end position="365"/>
    </location>
</feature>
<feature type="compositionally biased region" description="Low complexity" evidence="2">
    <location>
        <begin position="164"/>
        <end position="179"/>
    </location>
</feature>
<dbReference type="OrthoDB" id="7615112at2759"/>
<feature type="compositionally biased region" description="Basic residues" evidence="2">
    <location>
        <begin position="65"/>
        <end position="76"/>
    </location>
</feature>
<accession>E2BGP0</accession>
<feature type="compositionally biased region" description="Low complexity" evidence="2">
    <location>
        <begin position="128"/>
        <end position="148"/>
    </location>
</feature>
<protein>
    <submittedName>
        <fullName evidence="3">Uncharacterized protein</fullName>
    </submittedName>
</protein>
<evidence type="ECO:0000256" key="2">
    <source>
        <dbReference type="SAM" id="MobiDB-lite"/>
    </source>
</evidence>
<feature type="region of interest" description="Disordered" evidence="2">
    <location>
        <begin position="488"/>
        <end position="596"/>
    </location>
</feature>
<dbReference type="OMA" id="SERDWTA"/>
<keyword evidence="4" id="KW-1185">Reference proteome</keyword>
<gene>
    <name evidence="3" type="ORF">EAI_03502</name>
</gene>
<dbReference type="EMBL" id="GL448195">
    <property type="protein sequence ID" value="EFN85140.1"/>
    <property type="molecule type" value="Genomic_DNA"/>
</dbReference>